<keyword evidence="3" id="KW-1185">Reference proteome</keyword>
<evidence type="ECO:0000313" key="3">
    <source>
        <dbReference type="Proteomes" id="UP001498771"/>
    </source>
</evidence>
<keyword evidence="1" id="KW-0812">Transmembrane</keyword>
<dbReference type="GeneID" id="90040538"/>
<dbReference type="EMBL" id="JBBJBU010000001">
    <property type="protein sequence ID" value="KAK7207993.1"/>
    <property type="molecule type" value="Genomic_DNA"/>
</dbReference>
<keyword evidence="1" id="KW-1133">Transmembrane helix</keyword>
<organism evidence="2 3">
    <name type="scientific">Myxozyma melibiosi</name>
    <dbReference type="NCBI Taxonomy" id="54550"/>
    <lineage>
        <taxon>Eukaryota</taxon>
        <taxon>Fungi</taxon>
        <taxon>Dikarya</taxon>
        <taxon>Ascomycota</taxon>
        <taxon>Saccharomycotina</taxon>
        <taxon>Lipomycetes</taxon>
        <taxon>Lipomycetales</taxon>
        <taxon>Lipomycetaceae</taxon>
        <taxon>Myxozyma</taxon>
    </lineage>
</organism>
<dbReference type="Proteomes" id="UP001498771">
    <property type="component" value="Unassembled WGS sequence"/>
</dbReference>
<name>A0ABR1FFR5_9ASCO</name>
<gene>
    <name evidence="2" type="ORF">BZA70DRAFT_31999</name>
</gene>
<keyword evidence="1" id="KW-0472">Membrane</keyword>
<comment type="caution">
    <text evidence="2">The sequence shown here is derived from an EMBL/GenBank/DDBJ whole genome shotgun (WGS) entry which is preliminary data.</text>
</comment>
<protein>
    <submittedName>
        <fullName evidence="2">Uncharacterized protein</fullName>
    </submittedName>
</protein>
<accession>A0ABR1FFR5</accession>
<feature type="transmembrane region" description="Helical" evidence="1">
    <location>
        <begin position="108"/>
        <end position="127"/>
    </location>
</feature>
<reference evidence="2 3" key="1">
    <citation type="submission" date="2024-03" db="EMBL/GenBank/DDBJ databases">
        <title>Genome-scale model development and genomic sequencing of the oleaginous clade Lipomyces.</title>
        <authorList>
            <consortium name="Lawrence Berkeley National Laboratory"/>
            <person name="Czajka J.J."/>
            <person name="Han Y."/>
            <person name="Kim J."/>
            <person name="Mondo S.J."/>
            <person name="Hofstad B.A."/>
            <person name="Robles A."/>
            <person name="Haridas S."/>
            <person name="Riley R."/>
            <person name="LaButti K."/>
            <person name="Pangilinan J."/>
            <person name="Andreopoulos W."/>
            <person name="Lipzen A."/>
            <person name="Yan J."/>
            <person name="Wang M."/>
            <person name="Ng V."/>
            <person name="Grigoriev I.V."/>
            <person name="Spatafora J.W."/>
            <person name="Magnuson J.K."/>
            <person name="Baker S.E."/>
            <person name="Pomraning K.R."/>
        </authorList>
    </citation>
    <scope>NUCLEOTIDE SEQUENCE [LARGE SCALE GENOMIC DNA]</scope>
    <source>
        <strain evidence="2 3">Phaff 52-87</strain>
    </source>
</reference>
<dbReference type="RefSeq" id="XP_064771026.1">
    <property type="nucleotide sequence ID" value="XM_064915026.1"/>
</dbReference>
<proteinExistence type="predicted"/>
<evidence type="ECO:0000256" key="1">
    <source>
        <dbReference type="SAM" id="Phobius"/>
    </source>
</evidence>
<feature type="transmembrane region" description="Helical" evidence="1">
    <location>
        <begin position="48"/>
        <end position="66"/>
    </location>
</feature>
<sequence>MQVDVGCYIYCVVFPFPFHFLYISFHAVGVDFLHHICGVVTKNGEAQVLFFFILSLLFISLVYLFLQYVWLFISFFIVGLLRSFVVAGCRLVLLMFMNAFFYRRYSLCYFRLGLFIYVSVVGIYHFVL</sequence>
<feature type="transmembrane region" description="Helical" evidence="1">
    <location>
        <begin position="72"/>
        <end position="96"/>
    </location>
</feature>
<evidence type="ECO:0000313" key="2">
    <source>
        <dbReference type="EMBL" id="KAK7207993.1"/>
    </source>
</evidence>